<evidence type="ECO:0000256" key="1">
    <source>
        <dbReference type="ARBA" id="ARBA00000085"/>
    </source>
</evidence>
<dbReference type="InterPro" id="IPR003018">
    <property type="entry name" value="GAF"/>
</dbReference>
<evidence type="ECO:0000256" key="3">
    <source>
        <dbReference type="ARBA" id="ARBA00022553"/>
    </source>
</evidence>
<evidence type="ECO:0000256" key="2">
    <source>
        <dbReference type="ARBA" id="ARBA00012438"/>
    </source>
</evidence>
<keyword evidence="7" id="KW-0067">ATP-binding</keyword>
<dbReference type="PANTHER" id="PTHR41523:SF8">
    <property type="entry name" value="ETHYLENE RESPONSE SENSOR PROTEIN"/>
    <property type="match status" value="1"/>
</dbReference>
<dbReference type="SMART" id="SM00911">
    <property type="entry name" value="HWE_HK"/>
    <property type="match status" value="1"/>
</dbReference>
<dbReference type="AlphaFoldDB" id="A0A3G8M8K7"/>
<keyword evidence="3" id="KW-0597">Phosphoprotein</keyword>
<dbReference type="InterPro" id="IPR036890">
    <property type="entry name" value="HATPase_C_sf"/>
</dbReference>
<gene>
    <name evidence="9" type="ORF">EHO51_14455</name>
</gene>
<keyword evidence="4" id="KW-0808">Transferase</keyword>
<keyword evidence="5" id="KW-0547">Nucleotide-binding</keyword>
<dbReference type="Pfam" id="PF07536">
    <property type="entry name" value="HWE_HK"/>
    <property type="match status" value="1"/>
</dbReference>
<dbReference type="SUPFAM" id="SSF55874">
    <property type="entry name" value="ATPase domain of HSP90 chaperone/DNA topoisomerase II/histidine kinase"/>
    <property type="match status" value="1"/>
</dbReference>
<dbReference type="GO" id="GO:0004673">
    <property type="term" value="F:protein histidine kinase activity"/>
    <property type="evidence" value="ECO:0007669"/>
    <property type="project" value="UniProtKB-EC"/>
</dbReference>
<reference evidence="9 10" key="1">
    <citation type="submission" date="2018-11" db="EMBL/GenBank/DDBJ databases">
        <title>Genome squencing of methanotrophic bacteria isolated from alkaline groundwater in Korea.</title>
        <authorList>
            <person name="Nguyen L.N."/>
        </authorList>
    </citation>
    <scope>NUCLEOTIDE SEQUENCE [LARGE SCALE GENOMIC DNA]</scope>
    <source>
        <strain evidence="9 10">GW6</strain>
    </source>
</reference>
<evidence type="ECO:0000256" key="5">
    <source>
        <dbReference type="ARBA" id="ARBA00022741"/>
    </source>
</evidence>
<dbReference type="PANTHER" id="PTHR41523">
    <property type="entry name" value="TWO-COMPONENT SYSTEM SENSOR PROTEIN"/>
    <property type="match status" value="1"/>
</dbReference>
<dbReference type="Gene3D" id="3.30.450.40">
    <property type="match status" value="1"/>
</dbReference>
<dbReference type="SUPFAM" id="SSF55781">
    <property type="entry name" value="GAF domain-like"/>
    <property type="match status" value="1"/>
</dbReference>
<evidence type="ECO:0000256" key="4">
    <source>
        <dbReference type="ARBA" id="ARBA00022679"/>
    </source>
</evidence>
<evidence type="ECO:0000256" key="6">
    <source>
        <dbReference type="ARBA" id="ARBA00022777"/>
    </source>
</evidence>
<name>A0A3G8M8K7_9HYPH</name>
<keyword evidence="6 9" id="KW-0418">Kinase</keyword>
<feature type="domain" description="Signal transduction histidine kinase HWE region" evidence="8">
    <location>
        <begin position="205"/>
        <end position="293"/>
    </location>
</feature>
<evidence type="ECO:0000259" key="8">
    <source>
        <dbReference type="SMART" id="SM00911"/>
    </source>
</evidence>
<dbReference type="Proteomes" id="UP000273982">
    <property type="component" value="Chromosome"/>
</dbReference>
<dbReference type="EC" id="2.7.13.3" evidence="2"/>
<dbReference type="RefSeq" id="WP_124739472.1">
    <property type="nucleotide sequence ID" value="NZ_CP034086.1"/>
</dbReference>
<dbReference type="GO" id="GO:0005524">
    <property type="term" value="F:ATP binding"/>
    <property type="evidence" value="ECO:0007669"/>
    <property type="project" value="UniProtKB-KW"/>
</dbReference>
<dbReference type="Pfam" id="PF13185">
    <property type="entry name" value="GAF_2"/>
    <property type="match status" value="1"/>
</dbReference>
<evidence type="ECO:0000313" key="9">
    <source>
        <dbReference type="EMBL" id="AZG77834.1"/>
    </source>
</evidence>
<dbReference type="Gene3D" id="3.30.565.10">
    <property type="entry name" value="Histidine kinase-like ATPase, C-terminal domain"/>
    <property type="match status" value="1"/>
</dbReference>
<accession>A0A3G8M8K7</accession>
<comment type="catalytic activity">
    <reaction evidence="1">
        <text>ATP + protein L-histidine = ADP + protein N-phospho-L-histidine.</text>
        <dbReference type="EC" id="2.7.13.3"/>
    </reaction>
</comment>
<dbReference type="KEGG" id="mros:EHO51_14455"/>
<evidence type="ECO:0000256" key="7">
    <source>
        <dbReference type="ARBA" id="ARBA00022840"/>
    </source>
</evidence>
<dbReference type="InterPro" id="IPR011102">
    <property type="entry name" value="Sig_transdc_His_kinase_HWE"/>
</dbReference>
<dbReference type="EMBL" id="CP034086">
    <property type="protein sequence ID" value="AZG77834.1"/>
    <property type="molecule type" value="Genomic_DNA"/>
</dbReference>
<proteinExistence type="predicted"/>
<evidence type="ECO:0000313" key="10">
    <source>
        <dbReference type="Proteomes" id="UP000273982"/>
    </source>
</evidence>
<organism evidence="9 10">
    <name type="scientific">Methylocystis rosea</name>
    <dbReference type="NCBI Taxonomy" id="173366"/>
    <lineage>
        <taxon>Bacteria</taxon>
        <taxon>Pseudomonadati</taxon>
        <taxon>Pseudomonadota</taxon>
        <taxon>Alphaproteobacteria</taxon>
        <taxon>Hyphomicrobiales</taxon>
        <taxon>Methylocystaceae</taxon>
        <taxon>Methylocystis</taxon>
    </lineage>
</organism>
<dbReference type="InterPro" id="IPR029016">
    <property type="entry name" value="GAF-like_dom_sf"/>
</dbReference>
<protein>
    <recommendedName>
        <fullName evidence="2">histidine kinase</fullName>
        <ecNumber evidence="2">2.7.13.3</ecNumber>
    </recommendedName>
</protein>
<sequence length="399" mass="43929">MKLERRQDWAISDVFITKELDRRAPKETDSLQEKLALQELAGRMADHPAEVLPRFVDLAMEMTGGVSAGLSLYEPDPAPGVFRWRYLRGRLAPFEHATTPRNSSPCGVTLDCNRPVLSSHPERVYDWISDAGIVVPEVLLVPLYLGGKEPLGTLWIVSDKERHFDSGHARVMTELAWFVGIALRMLDSERQLKAALEQQERLTSEMSHRVKNLFALTAGIVRVSEKAAKTPAEMSKMVSGRLDALAEADALVRRSFANKAQAEMVDLAELVAKIMRPHAPPDTRSHFVVEGPPILLGQRATNGLALVLHELATNAAKHGALKSQEGVVALSWRAEGEQLVLCWLERGGPKIARPPESSGFGTRLSQSTIISQFEGELGYGWNPDGLVVSMKIPVVALSK</sequence>